<evidence type="ECO:0000313" key="2">
    <source>
        <dbReference type="Proteomes" id="UP001168216"/>
    </source>
</evidence>
<evidence type="ECO:0000313" key="1">
    <source>
        <dbReference type="EMBL" id="MDM5140468.1"/>
    </source>
</evidence>
<reference evidence="1" key="1">
    <citation type="submission" date="2023-08" db="EMBL/GenBank/DDBJ databases">
        <title>WGS of Aeromonas isolates.</title>
        <authorList>
            <person name="Lee H."/>
        </authorList>
    </citation>
    <scope>NUCLEOTIDE SEQUENCE</scope>
    <source>
        <strain evidence="1">SL22</strain>
    </source>
</reference>
<dbReference type="RefSeq" id="WP_290022046.1">
    <property type="nucleotide sequence ID" value="NZ_JAOPLV010000005.1"/>
</dbReference>
<accession>A0AAW7I8F1</accession>
<dbReference type="EMBL" id="JAOPLV010000005">
    <property type="protein sequence ID" value="MDM5140468.1"/>
    <property type="molecule type" value="Genomic_DNA"/>
</dbReference>
<comment type="caution">
    <text evidence="1">The sequence shown here is derived from an EMBL/GenBank/DDBJ whole genome shotgun (WGS) entry which is preliminary data.</text>
</comment>
<protein>
    <submittedName>
        <fullName evidence="1">Uncharacterized protein</fullName>
    </submittedName>
</protein>
<name>A0AAW7I8F1_9GAMM</name>
<dbReference type="AlphaFoldDB" id="A0AAW7I8F1"/>
<sequence>MFNSKYVAIVSLPSKEEDEIDYDIFEADNCDIRIDGSLLITLHGKQTGLLDSGCWSDVSLVPASSINCNKPQGDSFLSKDFQEG</sequence>
<proteinExistence type="predicted"/>
<gene>
    <name evidence="1" type="ORF">OB959_11750</name>
</gene>
<dbReference type="Proteomes" id="UP001168216">
    <property type="component" value="Unassembled WGS sequence"/>
</dbReference>
<organism evidence="1 2">
    <name type="scientific">Aeromonas bestiarum</name>
    <dbReference type="NCBI Taxonomy" id="105751"/>
    <lineage>
        <taxon>Bacteria</taxon>
        <taxon>Pseudomonadati</taxon>
        <taxon>Pseudomonadota</taxon>
        <taxon>Gammaproteobacteria</taxon>
        <taxon>Aeromonadales</taxon>
        <taxon>Aeromonadaceae</taxon>
        <taxon>Aeromonas</taxon>
    </lineage>
</organism>